<reference evidence="5" key="3">
    <citation type="journal article" date="2021" name="World Allergy Organ. J.">
        <title>Chromosome-level assembly of Dermatophagoides farinae genome and transcriptome reveals two novel allergens Der f 37 and Der f 39.</title>
        <authorList>
            <person name="Chen J."/>
            <person name="Cai Z."/>
            <person name="Fan D."/>
            <person name="Hu J."/>
            <person name="Hou Y."/>
            <person name="He Y."/>
            <person name="Zhang Z."/>
            <person name="Zhao Z."/>
            <person name="Gao P."/>
            <person name="Hu W."/>
            <person name="Sun J."/>
            <person name="Li J."/>
            <person name="Ji K."/>
        </authorList>
    </citation>
    <scope>NUCLEOTIDE SEQUENCE</scope>
    <source>
        <strain evidence="5">JKM2019</strain>
    </source>
</reference>
<sequence>MKNNDDKMTGDYQSQPNDYADNGAQVLSSKLTRGPVGLGDPSDRTLRKVEIEVMIPKLVRERSKIFKCSELKKAFDQCCLDNAMAMVFKCREENRRYQQCLNRWYNDEPFVNECKEIYLQQRAEFRLTGIKKRNKKNDDKNSNDNVDGTKTNTA</sequence>
<dbReference type="Proteomes" id="UP000828236">
    <property type="component" value="Unassembled WGS sequence"/>
</dbReference>
<dbReference type="Proteomes" id="UP000790347">
    <property type="component" value="Unassembled WGS sequence"/>
</dbReference>
<organism evidence="6 7">
    <name type="scientific">Dermatophagoides farinae</name>
    <name type="common">American house dust mite</name>
    <dbReference type="NCBI Taxonomy" id="6954"/>
    <lineage>
        <taxon>Eukaryota</taxon>
        <taxon>Metazoa</taxon>
        <taxon>Ecdysozoa</taxon>
        <taxon>Arthropoda</taxon>
        <taxon>Chelicerata</taxon>
        <taxon>Arachnida</taxon>
        <taxon>Acari</taxon>
        <taxon>Acariformes</taxon>
        <taxon>Sarcoptiformes</taxon>
        <taxon>Astigmata</taxon>
        <taxon>Psoroptidia</taxon>
        <taxon>Analgoidea</taxon>
        <taxon>Pyroglyphidae</taxon>
        <taxon>Dermatophagoidinae</taxon>
        <taxon>Dermatophagoides</taxon>
    </lineage>
</organism>
<comment type="subcellular location">
    <subcellularLocation>
        <location evidence="3">Mitochondrion</location>
    </subcellularLocation>
</comment>
<proteinExistence type="inferred from homology"/>
<dbReference type="EMBL" id="SDOV01000001">
    <property type="protein sequence ID" value="KAH7645073.1"/>
    <property type="molecule type" value="Genomic_DNA"/>
</dbReference>
<gene>
    <name evidence="6" type="primary">CMC1</name>
    <name evidence="6" type="ORF">DERF_004534</name>
    <name evidence="5" type="ORF">HUG17_0611</name>
</gene>
<accession>A0A922I3Y7</accession>
<feature type="region of interest" description="Disordered" evidence="4">
    <location>
        <begin position="134"/>
        <end position="154"/>
    </location>
</feature>
<dbReference type="Pfam" id="PF08583">
    <property type="entry name" value="Cmc1"/>
    <property type="match status" value="1"/>
</dbReference>
<protein>
    <recommendedName>
        <fullName evidence="3">COX assembly mitochondrial protein</fullName>
    </recommendedName>
</protein>
<name>A0A922I3Y7_DERFA</name>
<keyword evidence="3" id="KW-0496">Mitochondrion</keyword>
<dbReference type="GO" id="GO:0005739">
    <property type="term" value="C:mitochondrion"/>
    <property type="evidence" value="ECO:0007669"/>
    <property type="project" value="UniProtKB-SubCell"/>
</dbReference>
<evidence type="ECO:0000313" key="7">
    <source>
        <dbReference type="Proteomes" id="UP000790347"/>
    </source>
</evidence>
<feature type="region of interest" description="Disordered" evidence="4">
    <location>
        <begin position="1"/>
        <end position="22"/>
    </location>
</feature>
<dbReference type="AlphaFoldDB" id="A0A922I3Y7"/>
<dbReference type="PROSITE" id="PS51808">
    <property type="entry name" value="CHCH"/>
    <property type="match status" value="1"/>
</dbReference>
<keyword evidence="2" id="KW-1015">Disulfide bond</keyword>
<keyword evidence="7" id="KW-1185">Reference proteome</keyword>
<evidence type="ECO:0000313" key="6">
    <source>
        <dbReference type="EMBL" id="KAH9520850.1"/>
    </source>
</evidence>
<evidence type="ECO:0000256" key="2">
    <source>
        <dbReference type="ARBA" id="ARBA00023157"/>
    </source>
</evidence>
<evidence type="ECO:0000313" key="5">
    <source>
        <dbReference type="EMBL" id="KAH7645073.1"/>
    </source>
</evidence>
<comment type="caution">
    <text evidence="6">The sequence shown here is derived from an EMBL/GenBank/DDBJ whole genome shotgun (WGS) entry which is preliminary data.</text>
</comment>
<evidence type="ECO:0000256" key="1">
    <source>
        <dbReference type="ARBA" id="ARBA00007347"/>
    </source>
</evidence>
<reference evidence="6" key="1">
    <citation type="submission" date="2013-05" db="EMBL/GenBank/DDBJ databases">
        <authorList>
            <person name="Yim A.K.Y."/>
            <person name="Chan T.F."/>
            <person name="Ji K.M."/>
            <person name="Liu X.Y."/>
            <person name="Zhou J.W."/>
            <person name="Li R.Q."/>
            <person name="Yang K.Y."/>
            <person name="Li J."/>
            <person name="Li M."/>
            <person name="Law P.T.W."/>
            <person name="Wu Y.L."/>
            <person name="Cai Z.L."/>
            <person name="Qin H."/>
            <person name="Bao Y."/>
            <person name="Leung R.K.K."/>
            <person name="Ng P.K.S."/>
            <person name="Zou J."/>
            <person name="Zhong X.J."/>
            <person name="Ran P.X."/>
            <person name="Zhong N.S."/>
            <person name="Liu Z.G."/>
            <person name="Tsui S.K.W."/>
        </authorList>
    </citation>
    <scope>NUCLEOTIDE SEQUENCE</scope>
    <source>
        <strain evidence="6">Derf</strain>
        <tissue evidence="6">Whole organism</tissue>
    </source>
</reference>
<dbReference type="OrthoDB" id="6224010at2759"/>
<evidence type="ECO:0000256" key="4">
    <source>
        <dbReference type="SAM" id="MobiDB-lite"/>
    </source>
</evidence>
<evidence type="ECO:0000256" key="3">
    <source>
        <dbReference type="RuleBase" id="RU364104"/>
    </source>
</evidence>
<dbReference type="InterPro" id="IPR013892">
    <property type="entry name" value="Cyt_c_biogenesis_Cmc1-like"/>
</dbReference>
<dbReference type="EMBL" id="ASGP02000002">
    <property type="protein sequence ID" value="KAH9520850.1"/>
    <property type="molecule type" value="Genomic_DNA"/>
</dbReference>
<comment type="similarity">
    <text evidence="1 3">Belongs to the CMC family.</text>
</comment>
<reference evidence="6" key="4">
    <citation type="journal article" date="2022" name="Res Sq">
        <title>Comparative Genomics Reveals Insights into the Divergent Evolution of Astigmatic Mites and Household Pest Adaptations.</title>
        <authorList>
            <person name="Xiong Q."/>
            <person name="Wan A.T.-Y."/>
            <person name="Liu X.-Y."/>
            <person name="Fung C.S.-H."/>
            <person name="Xiao X."/>
            <person name="Malainual N."/>
            <person name="Hou J."/>
            <person name="Wang L."/>
            <person name="Wang M."/>
            <person name="Yang K."/>
            <person name="Cui Y."/>
            <person name="Leung E."/>
            <person name="Nong W."/>
            <person name="Shin S.-K."/>
            <person name="Au S."/>
            <person name="Jeong K.Y."/>
            <person name="Chew F.T."/>
            <person name="Hui J."/>
            <person name="Leung T.F."/>
            <person name="Tungtrongchitr A."/>
            <person name="Zhong N."/>
            <person name="Liu Z."/>
            <person name="Tsui S."/>
        </authorList>
    </citation>
    <scope>NUCLEOTIDE SEQUENCE</scope>
    <source>
        <strain evidence="6">Derf</strain>
        <tissue evidence="6">Whole organism</tissue>
    </source>
</reference>
<reference evidence="5" key="2">
    <citation type="submission" date="2020-06" db="EMBL/GenBank/DDBJ databases">
        <authorList>
            <person name="Ji K."/>
            <person name="Li J."/>
        </authorList>
    </citation>
    <scope>NUCLEOTIDE SEQUENCE</scope>
    <source>
        <strain evidence="5">JKM2019</strain>
        <tissue evidence="5">Whole body</tissue>
    </source>
</reference>